<evidence type="ECO:0000256" key="1">
    <source>
        <dbReference type="SAM" id="MobiDB-lite"/>
    </source>
</evidence>
<sequence>MHAHDPFNTTKPHTKGVRRSAIHIEDLEVADDPPPQKRSLGPGRYDELFASMKPGQCIKCEPAHTGAIGNALRHWIKHKRKKNLAVKTASHYPACKENLGRVWLLSTKEPS</sequence>
<feature type="compositionally biased region" description="Basic residues" evidence="1">
    <location>
        <begin position="12"/>
        <end position="21"/>
    </location>
</feature>
<evidence type="ECO:0000313" key="3">
    <source>
        <dbReference type="Proteomes" id="UP000020766"/>
    </source>
</evidence>
<protein>
    <submittedName>
        <fullName evidence="2">Uncharacterized protein</fullName>
    </submittedName>
</protein>
<organism evidence="2 3">
    <name type="scientific">Comamonas aquatica DA1877</name>
    <dbReference type="NCBI Taxonomy" id="1457173"/>
    <lineage>
        <taxon>Bacteria</taxon>
        <taxon>Pseudomonadati</taxon>
        <taxon>Pseudomonadota</taxon>
        <taxon>Betaproteobacteria</taxon>
        <taxon>Burkholderiales</taxon>
        <taxon>Comamonadaceae</taxon>
        <taxon>Comamonas</taxon>
    </lineage>
</organism>
<name>A0A014Q8C9_9BURK</name>
<reference evidence="2 3" key="1">
    <citation type="submission" date="2014-01" db="EMBL/GenBank/DDBJ databases">
        <title>Interspecies Systems Biology Uncovers Metabolites Affecting C. elegans Gene Expression and Life History Traits.</title>
        <authorList>
            <person name="Watson E."/>
            <person name="Macneil L.T."/>
            <person name="Ritter A.D."/>
            <person name="Yilmaz L.S."/>
            <person name="Rosebrock A.P."/>
            <person name="Caudy A.A."/>
            <person name="Walhout A.J."/>
        </authorList>
    </citation>
    <scope>NUCLEOTIDE SEQUENCE [LARGE SCALE GENOMIC DNA]</scope>
    <source>
        <strain evidence="2 3">DA1877</strain>
    </source>
</reference>
<dbReference type="AlphaFoldDB" id="A0A014Q8C9"/>
<dbReference type="Proteomes" id="UP000020766">
    <property type="component" value="Unassembled WGS sequence"/>
</dbReference>
<dbReference type="RefSeq" id="WP_043385073.1">
    <property type="nucleotide sequence ID" value="NZ_JBOK01000016.1"/>
</dbReference>
<dbReference type="PATRIC" id="fig|1457173.3.peg.2632"/>
<comment type="caution">
    <text evidence="2">The sequence shown here is derived from an EMBL/GenBank/DDBJ whole genome shotgun (WGS) entry which is preliminary data.</text>
</comment>
<feature type="region of interest" description="Disordered" evidence="1">
    <location>
        <begin position="1"/>
        <end position="43"/>
    </location>
</feature>
<evidence type="ECO:0000313" key="2">
    <source>
        <dbReference type="EMBL" id="EXU79427.1"/>
    </source>
</evidence>
<proteinExistence type="predicted"/>
<dbReference type="EMBL" id="JBOK01000016">
    <property type="protein sequence ID" value="EXU79427.1"/>
    <property type="molecule type" value="Genomic_DNA"/>
</dbReference>
<keyword evidence="3" id="KW-1185">Reference proteome</keyword>
<accession>A0A014Q8C9</accession>
<gene>
    <name evidence="2" type="ORF">AX13_04785</name>
</gene>